<keyword evidence="2" id="KW-1185">Reference proteome</keyword>
<evidence type="ECO:0000313" key="1">
    <source>
        <dbReference type="EMBL" id="AFU59838.1"/>
    </source>
</evidence>
<dbReference type="Proteomes" id="UP000008037">
    <property type="component" value="Chromosome"/>
</dbReference>
<dbReference type="EMBL" id="CP002408">
    <property type="protein sequence ID" value="AFU59838.1"/>
    <property type="molecule type" value="Genomic_DNA"/>
</dbReference>
<evidence type="ECO:0000313" key="2">
    <source>
        <dbReference type="Proteomes" id="UP000008037"/>
    </source>
</evidence>
<proteinExistence type="predicted"/>
<dbReference type="KEGG" id="nga:Ngar_c29190"/>
<dbReference type="HOGENOM" id="CLU_3075483_0_0_2"/>
<gene>
    <name evidence="1" type="ordered locus">Ngar_c29190</name>
</gene>
<sequence>MERSQFQTEIIHKCLTSSCSECTGFYVSDVLARRFICKCCCHSSLSVGMEGK</sequence>
<name>K0IKM0_NITGG</name>
<organism evidence="1 2">
    <name type="scientific">Nitrososphaera gargensis (strain Ga9.2)</name>
    <dbReference type="NCBI Taxonomy" id="1237085"/>
    <lineage>
        <taxon>Archaea</taxon>
        <taxon>Nitrososphaerota</taxon>
        <taxon>Nitrososphaeria</taxon>
        <taxon>Nitrososphaerales</taxon>
        <taxon>Nitrososphaeraceae</taxon>
        <taxon>Nitrososphaera</taxon>
    </lineage>
</organism>
<reference evidence="1 2" key="1">
    <citation type="journal article" date="2012" name="Environ. Microbiol.">
        <title>The genome of the ammonia-oxidizing Candidatus Nitrososphaera gargensis: insights into metabolic versatility and environmental adaptations.</title>
        <authorList>
            <person name="Spang A."/>
            <person name="Poehlein A."/>
            <person name="Offre P."/>
            <person name="Zumbragel S."/>
            <person name="Haider S."/>
            <person name="Rychlik N."/>
            <person name="Nowka B."/>
            <person name="Schmeisser C."/>
            <person name="Lebedeva E.V."/>
            <person name="Rattei T."/>
            <person name="Bohm C."/>
            <person name="Schmid M."/>
            <person name="Galushko A."/>
            <person name="Hatzenpichler R."/>
            <person name="Weinmaier T."/>
            <person name="Daniel R."/>
            <person name="Schleper C."/>
            <person name="Spieck E."/>
            <person name="Streit W."/>
            <person name="Wagner M."/>
        </authorList>
    </citation>
    <scope>NUCLEOTIDE SEQUENCE [LARGE SCALE GENOMIC DNA]</scope>
    <source>
        <strain evidence="2">Ga9.2</strain>
    </source>
</reference>
<dbReference type="STRING" id="1237085.Ngar_c29190"/>
<accession>K0IKM0</accession>
<protein>
    <submittedName>
        <fullName evidence="1">Uncharacterized protein</fullName>
    </submittedName>
</protein>
<dbReference type="InParanoid" id="K0IKM0"/>
<dbReference type="BioCyc" id="CNIT1237085:G1324-2919-MONOMER"/>
<dbReference type="AlphaFoldDB" id="K0IKM0"/>